<dbReference type="OrthoDB" id="1042325at2"/>
<protein>
    <submittedName>
        <fullName evidence="2">Uncharacterized protein</fullName>
    </submittedName>
</protein>
<gene>
    <name evidence="2" type="ORF">FF125_19005</name>
</gene>
<name>A0A5B7TYN3_9FLAO</name>
<evidence type="ECO:0000313" key="2">
    <source>
        <dbReference type="EMBL" id="QCX40431.1"/>
    </source>
</evidence>
<sequence length="232" mass="26200">MGTTGTIILVIVLCAFSFGWYFMQQKKTANVTKDFNVINQKENTSIYFKELLNGKFSFLKNEMKNAPIDAFSAGRIPNSLGDKAKALATDVAKSAAWRLVGVKARYTREDAMCYFVLSGDDLHFLTYFEDKIDSHTLFTKDKINGATISQIESAKTEKKFGAGVHNEYQLTFTMKDEPIVLILKDYITEVVGQGIPNAMSTEYNKDLVKQNLIGLHFKRMLGEKYHHLKIGL</sequence>
<reference evidence="2 3" key="1">
    <citation type="submission" date="2019-05" db="EMBL/GenBank/DDBJ databases">
        <title>Algicella ahnfeltiae gen. nov., sp. nov., a novel marine bacterium of the family Flavobacteriaceae isolated from a red alga.</title>
        <authorList>
            <person name="Nedashkovskaya O.I."/>
            <person name="Kukhlevskiy A.D."/>
            <person name="Kim S.-G."/>
            <person name="Zhukova N.V."/>
            <person name="Mikhailov V.V."/>
        </authorList>
    </citation>
    <scope>NUCLEOTIDE SEQUENCE [LARGE SCALE GENOMIC DNA]</scope>
    <source>
        <strain evidence="2 3">10Alg115</strain>
    </source>
</reference>
<organism evidence="2 3">
    <name type="scientific">Aureibaculum algae</name>
    <dbReference type="NCBI Taxonomy" id="2584122"/>
    <lineage>
        <taxon>Bacteria</taxon>
        <taxon>Pseudomonadati</taxon>
        <taxon>Bacteroidota</taxon>
        <taxon>Flavobacteriia</taxon>
        <taxon>Flavobacteriales</taxon>
        <taxon>Flavobacteriaceae</taxon>
        <taxon>Aureibaculum</taxon>
    </lineage>
</organism>
<keyword evidence="1" id="KW-1133">Transmembrane helix</keyword>
<keyword evidence="1" id="KW-0472">Membrane</keyword>
<accession>A0A5B7TYN3</accession>
<dbReference type="AlphaFoldDB" id="A0A5B7TYN3"/>
<dbReference type="Proteomes" id="UP000306229">
    <property type="component" value="Chromosome"/>
</dbReference>
<dbReference type="RefSeq" id="WP_138951444.1">
    <property type="nucleotide sequence ID" value="NZ_CP040749.1"/>
</dbReference>
<proteinExistence type="predicted"/>
<dbReference type="EMBL" id="CP040749">
    <property type="protein sequence ID" value="QCX40431.1"/>
    <property type="molecule type" value="Genomic_DNA"/>
</dbReference>
<dbReference type="KEGG" id="fbe:FF125_19005"/>
<evidence type="ECO:0000313" key="3">
    <source>
        <dbReference type="Proteomes" id="UP000306229"/>
    </source>
</evidence>
<keyword evidence="3" id="KW-1185">Reference proteome</keyword>
<evidence type="ECO:0000256" key="1">
    <source>
        <dbReference type="SAM" id="Phobius"/>
    </source>
</evidence>
<keyword evidence="1" id="KW-0812">Transmembrane</keyword>
<feature type="transmembrane region" description="Helical" evidence="1">
    <location>
        <begin position="6"/>
        <end position="23"/>
    </location>
</feature>